<feature type="region of interest" description="Disordered" evidence="1">
    <location>
        <begin position="40"/>
        <end position="76"/>
    </location>
</feature>
<dbReference type="AlphaFoldDB" id="A0A2T0M1W3"/>
<gene>
    <name evidence="2" type="ORF">B0I32_13711</name>
</gene>
<protein>
    <submittedName>
        <fullName evidence="2">Uncharacterized protein</fullName>
    </submittedName>
</protein>
<evidence type="ECO:0000313" key="2">
    <source>
        <dbReference type="EMBL" id="PRX50724.1"/>
    </source>
</evidence>
<keyword evidence="3" id="KW-1185">Reference proteome</keyword>
<proteinExistence type="predicted"/>
<evidence type="ECO:0000256" key="1">
    <source>
        <dbReference type="SAM" id="MobiDB-lite"/>
    </source>
</evidence>
<dbReference type="Proteomes" id="UP000238312">
    <property type="component" value="Unassembled WGS sequence"/>
</dbReference>
<dbReference type="OrthoDB" id="3543802at2"/>
<reference evidence="2 3" key="1">
    <citation type="submission" date="2018-03" db="EMBL/GenBank/DDBJ databases">
        <title>Genomic Encyclopedia of Type Strains, Phase III (KMG-III): the genomes of soil and plant-associated and newly described type strains.</title>
        <authorList>
            <person name="Whitman W."/>
        </authorList>
    </citation>
    <scope>NUCLEOTIDE SEQUENCE [LARGE SCALE GENOMIC DNA]</scope>
    <source>
        <strain evidence="2 3">CGMCC 4.7104</strain>
    </source>
</reference>
<accession>A0A2T0M1W3</accession>
<comment type="caution">
    <text evidence="2">The sequence shown here is derived from an EMBL/GenBank/DDBJ whole genome shotgun (WGS) entry which is preliminary data.</text>
</comment>
<organism evidence="2 3">
    <name type="scientific">Nonomuraea fuscirosea</name>
    <dbReference type="NCBI Taxonomy" id="1291556"/>
    <lineage>
        <taxon>Bacteria</taxon>
        <taxon>Bacillati</taxon>
        <taxon>Actinomycetota</taxon>
        <taxon>Actinomycetes</taxon>
        <taxon>Streptosporangiales</taxon>
        <taxon>Streptosporangiaceae</taxon>
        <taxon>Nonomuraea</taxon>
    </lineage>
</organism>
<evidence type="ECO:0000313" key="3">
    <source>
        <dbReference type="Proteomes" id="UP000238312"/>
    </source>
</evidence>
<sequence length="76" mass="7834">MTADQPLICPRCHGVIAGVPATAYTRARGRLIIANGYCRGGCSDPTPRPADQDLAEKSVMPPEPTVNAPATASASV</sequence>
<dbReference type="RefSeq" id="WP_146178639.1">
    <property type="nucleotide sequence ID" value="NZ_JBFAIL010000056.1"/>
</dbReference>
<dbReference type="EMBL" id="PVNG01000037">
    <property type="protein sequence ID" value="PRX50724.1"/>
    <property type="molecule type" value="Genomic_DNA"/>
</dbReference>
<name>A0A2T0M1W3_9ACTN</name>